<comment type="caution">
    <text evidence="2">The sequence shown here is derived from an EMBL/GenBank/DDBJ whole genome shotgun (WGS) entry which is preliminary data.</text>
</comment>
<accession>A0ABV5ZMD5</accession>
<protein>
    <submittedName>
        <fullName evidence="2">Uncharacterized protein</fullName>
    </submittedName>
</protein>
<organism evidence="2 3">
    <name type="scientific">Hallella seregens ATCC 51272</name>
    <dbReference type="NCBI Taxonomy" id="1336250"/>
    <lineage>
        <taxon>Bacteria</taxon>
        <taxon>Pseudomonadati</taxon>
        <taxon>Bacteroidota</taxon>
        <taxon>Bacteroidia</taxon>
        <taxon>Bacteroidales</taxon>
        <taxon>Prevotellaceae</taxon>
        <taxon>Hallella</taxon>
    </lineage>
</organism>
<feature type="signal peptide" evidence="1">
    <location>
        <begin position="1"/>
        <end position="19"/>
    </location>
</feature>
<keyword evidence="3" id="KW-1185">Reference proteome</keyword>
<name>A0ABV5ZMD5_9BACT</name>
<sequence>MKKALPLFLSLLLCTAALAQRQKALPDSTTFRGTLYNKEFDVYMQLDLYHANVIVPNQEIYGPLPGFFGDKQDARKWLFTKATIKSANIAEIQLINDYGSEDLTAMLMRQNDTTFVLKQEEGSTLKIARNRKWVKLPKSLTFIKK</sequence>
<dbReference type="Proteomes" id="UP001589688">
    <property type="component" value="Unassembled WGS sequence"/>
</dbReference>
<reference evidence="2 3" key="1">
    <citation type="submission" date="2024-09" db="EMBL/GenBank/DDBJ databases">
        <authorList>
            <person name="Sun Q."/>
            <person name="Mori K."/>
        </authorList>
    </citation>
    <scope>NUCLEOTIDE SEQUENCE [LARGE SCALE GENOMIC DNA]</scope>
    <source>
        <strain evidence="2 3">ATCC 51272</strain>
    </source>
</reference>
<dbReference type="RefSeq" id="WP_027951574.1">
    <property type="nucleotide sequence ID" value="NZ_JADU01000001.1"/>
</dbReference>
<evidence type="ECO:0000313" key="2">
    <source>
        <dbReference type="EMBL" id="MFB9897759.1"/>
    </source>
</evidence>
<proteinExistence type="predicted"/>
<evidence type="ECO:0000256" key="1">
    <source>
        <dbReference type="SAM" id="SignalP"/>
    </source>
</evidence>
<evidence type="ECO:0000313" key="3">
    <source>
        <dbReference type="Proteomes" id="UP001589688"/>
    </source>
</evidence>
<dbReference type="EMBL" id="JBHLZF010000002">
    <property type="protein sequence ID" value="MFB9897759.1"/>
    <property type="molecule type" value="Genomic_DNA"/>
</dbReference>
<feature type="chain" id="PRO_5046240563" evidence="1">
    <location>
        <begin position="20"/>
        <end position="145"/>
    </location>
</feature>
<keyword evidence="1" id="KW-0732">Signal</keyword>
<gene>
    <name evidence="2" type="ORF">ACFFK8_08135</name>
</gene>